<evidence type="ECO:0000256" key="4">
    <source>
        <dbReference type="ARBA" id="ARBA00022475"/>
    </source>
</evidence>
<evidence type="ECO:0000256" key="5">
    <source>
        <dbReference type="ARBA" id="ARBA00022692"/>
    </source>
</evidence>
<dbReference type="PANTHER" id="PTHR30047">
    <property type="entry name" value="HIGH-AFFINITY CHOLINE TRANSPORT PROTEIN-RELATED"/>
    <property type="match status" value="1"/>
</dbReference>
<evidence type="ECO:0000256" key="3">
    <source>
        <dbReference type="ARBA" id="ARBA00022448"/>
    </source>
</evidence>
<comment type="subcellular location">
    <subcellularLocation>
        <location evidence="1">Cell membrane</location>
        <topology evidence="1">Multi-pass membrane protein</topology>
    </subcellularLocation>
</comment>
<sequence>MIEGLIASILLIAGGLSALQTASVASALPFAIIMLIAAVGMWRALVIEVHHEASLQAHMQRGHQGTKSGMGLWKQRLSSLVGFPAQDKVWGFIRETVHPALREVERELKRRDWPAEVVTDDENGRAYLSVVKENQLEFVYDVRLRQYTKPDYAYPERSRGDQDAEHYYRAEVFLQKGGQAYDIYGFDQQDIINDILDQFEKYMNFLENSPGILPWKMGEHDDDLREREEGPAPGTAS</sequence>
<dbReference type="Pfam" id="PF02028">
    <property type="entry name" value="BCCT"/>
    <property type="match status" value="1"/>
</dbReference>
<dbReference type="RefSeq" id="WP_253482417.1">
    <property type="nucleotide sequence ID" value="NZ_JALJXV010000009.1"/>
</dbReference>
<evidence type="ECO:0000256" key="1">
    <source>
        <dbReference type="ARBA" id="ARBA00004651"/>
    </source>
</evidence>
<reference evidence="10" key="1">
    <citation type="submission" date="2022-03" db="EMBL/GenBank/DDBJ databases">
        <title>Genomic Encyclopedia of Type Strains, Phase III (KMG-III): the genomes of soil and plant-associated and newly described type strains.</title>
        <authorList>
            <person name="Whitman W."/>
        </authorList>
    </citation>
    <scope>NUCLEOTIDE SEQUENCE</scope>
    <source>
        <strain evidence="10">ANL 6-2</strain>
    </source>
</reference>
<evidence type="ECO:0000313" key="10">
    <source>
        <dbReference type="EMBL" id="MCP1676390.1"/>
    </source>
</evidence>
<keyword evidence="4" id="KW-1003">Cell membrane</keyword>
<dbReference type="GO" id="GO:0022857">
    <property type="term" value="F:transmembrane transporter activity"/>
    <property type="evidence" value="ECO:0007669"/>
    <property type="project" value="InterPro"/>
</dbReference>
<dbReference type="PANTHER" id="PTHR30047:SF7">
    <property type="entry name" value="HIGH-AFFINITY CHOLINE TRANSPORT PROTEIN"/>
    <property type="match status" value="1"/>
</dbReference>
<keyword evidence="3" id="KW-0813">Transport</keyword>
<proteinExistence type="inferred from homology"/>
<feature type="compositionally biased region" description="Basic and acidic residues" evidence="8">
    <location>
        <begin position="217"/>
        <end position="230"/>
    </location>
</feature>
<organism evidence="10 11">
    <name type="scientific">Natronocella acetinitrilica</name>
    <dbReference type="NCBI Taxonomy" id="414046"/>
    <lineage>
        <taxon>Bacteria</taxon>
        <taxon>Pseudomonadati</taxon>
        <taxon>Pseudomonadota</taxon>
        <taxon>Gammaproteobacteria</taxon>
        <taxon>Chromatiales</taxon>
        <taxon>Ectothiorhodospiraceae</taxon>
        <taxon>Natronocella</taxon>
    </lineage>
</organism>
<comment type="caution">
    <text evidence="10">The sequence shown here is derived from an EMBL/GenBank/DDBJ whole genome shotgun (WGS) entry which is preliminary data.</text>
</comment>
<dbReference type="GO" id="GO:0005886">
    <property type="term" value="C:plasma membrane"/>
    <property type="evidence" value="ECO:0007669"/>
    <property type="project" value="UniProtKB-SubCell"/>
</dbReference>
<dbReference type="AlphaFoldDB" id="A0AAE3G5Q3"/>
<keyword evidence="6 9" id="KW-1133">Transmembrane helix</keyword>
<evidence type="ECO:0000256" key="2">
    <source>
        <dbReference type="ARBA" id="ARBA00005658"/>
    </source>
</evidence>
<evidence type="ECO:0000256" key="9">
    <source>
        <dbReference type="SAM" id="Phobius"/>
    </source>
</evidence>
<evidence type="ECO:0008006" key="12">
    <source>
        <dbReference type="Google" id="ProtNLM"/>
    </source>
</evidence>
<comment type="similarity">
    <text evidence="2">Belongs to the BCCT transporter (TC 2.A.15) family.</text>
</comment>
<feature type="region of interest" description="Disordered" evidence="8">
    <location>
        <begin position="216"/>
        <end position="237"/>
    </location>
</feature>
<protein>
    <recommendedName>
        <fullName evidence="12">Choline transporter</fullName>
    </recommendedName>
</protein>
<name>A0AAE3G5Q3_9GAMM</name>
<dbReference type="Proteomes" id="UP001205843">
    <property type="component" value="Unassembled WGS sequence"/>
</dbReference>
<accession>A0AAE3G5Q3</accession>
<evidence type="ECO:0000256" key="6">
    <source>
        <dbReference type="ARBA" id="ARBA00022989"/>
    </source>
</evidence>
<evidence type="ECO:0000313" key="11">
    <source>
        <dbReference type="Proteomes" id="UP001205843"/>
    </source>
</evidence>
<feature type="transmembrane region" description="Helical" evidence="9">
    <location>
        <begin position="28"/>
        <end position="46"/>
    </location>
</feature>
<dbReference type="EMBL" id="JALJXV010000009">
    <property type="protein sequence ID" value="MCP1676390.1"/>
    <property type="molecule type" value="Genomic_DNA"/>
</dbReference>
<evidence type="ECO:0000256" key="7">
    <source>
        <dbReference type="ARBA" id="ARBA00023136"/>
    </source>
</evidence>
<evidence type="ECO:0000256" key="8">
    <source>
        <dbReference type="SAM" id="MobiDB-lite"/>
    </source>
</evidence>
<keyword evidence="11" id="KW-1185">Reference proteome</keyword>
<dbReference type="InterPro" id="IPR000060">
    <property type="entry name" value="BCCT_transptr"/>
</dbReference>
<keyword evidence="7 9" id="KW-0472">Membrane</keyword>
<keyword evidence="5 9" id="KW-0812">Transmembrane</keyword>
<gene>
    <name evidence="10" type="ORF">J2T57_003551</name>
</gene>